<keyword evidence="4" id="KW-0489">Methyltransferase</keyword>
<dbReference type="Gene3D" id="3.40.50.150">
    <property type="entry name" value="Vaccinia Virus protein VP39"/>
    <property type="match status" value="1"/>
</dbReference>
<feature type="coiled-coil region" evidence="2">
    <location>
        <begin position="55"/>
        <end position="82"/>
    </location>
</feature>
<dbReference type="GO" id="GO:0009007">
    <property type="term" value="F:site-specific DNA-methyltransferase (adenine-specific) activity"/>
    <property type="evidence" value="ECO:0007669"/>
    <property type="project" value="UniProtKB-EC"/>
</dbReference>
<sequence>LTDEDIKKVFEVYSQWKEGEGISKVIKNEDAAKNDYNLSPSRYVSQNGGEEVLPVEEAIVLLREAEEERVEADKKLKSVLGMMGFEL</sequence>
<keyword evidence="4" id="KW-0808">Transferase</keyword>
<evidence type="ECO:0000313" key="4">
    <source>
        <dbReference type="EMBL" id="KJU81840.1"/>
    </source>
</evidence>
<comment type="caution">
    <text evidence="4">The sequence shown here is derived from an EMBL/GenBank/DDBJ whole genome shotgun (WGS) entry which is preliminary data.</text>
</comment>
<reference evidence="4 5" key="1">
    <citation type="submission" date="2015-02" db="EMBL/GenBank/DDBJ databases">
        <title>Single-cell genomics of uncultivated deep-branching MTB reveals a conserved set of magnetosome genes.</title>
        <authorList>
            <person name="Kolinko S."/>
            <person name="Richter M."/>
            <person name="Glockner F.O."/>
            <person name="Brachmann A."/>
            <person name="Schuler D."/>
        </authorList>
    </citation>
    <scope>NUCLEOTIDE SEQUENCE [LARGE SCALE GENOMIC DNA]</scope>
    <source>
        <strain evidence="4">TM-1</strain>
    </source>
</reference>
<protein>
    <submittedName>
        <fullName evidence="4">N-6 DNA methylase domain protein</fullName>
        <ecNumber evidence="4">2.1.1.72</ecNumber>
    </submittedName>
</protein>
<dbReference type="SUPFAM" id="SSF53335">
    <property type="entry name" value="S-adenosyl-L-methionine-dependent methyltransferases"/>
    <property type="match status" value="1"/>
</dbReference>
<name>A0A0F3GIT7_9BACT</name>
<comment type="similarity">
    <text evidence="1">Belongs to the N(4)/N(6)-methyltransferase family.</text>
</comment>
<accession>A0A0F3GIT7</accession>
<dbReference type="InterPro" id="IPR003356">
    <property type="entry name" value="DNA_methylase_A-5"/>
</dbReference>
<evidence type="ECO:0000313" key="5">
    <source>
        <dbReference type="Proteomes" id="UP000033423"/>
    </source>
</evidence>
<keyword evidence="5" id="KW-1185">Reference proteome</keyword>
<dbReference type="EMBL" id="LACI01002535">
    <property type="protein sequence ID" value="KJU81840.1"/>
    <property type="molecule type" value="Genomic_DNA"/>
</dbReference>
<proteinExistence type="inferred from homology"/>
<dbReference type="GO" id="GO:0003677">
    <property type="term" value="F:DNA binding"/>
    <property type="evidence" value="ECO:0007669"/>
    <property type="project" value="InterPro"/>
</dbReference>
<feature type="non-terminal residue" evidence="4">
    <location>
        <position position="1"/>
    </location>
</feature>
<evidence type="ECO:0000259" key="3">
    <source>
        <dbReference type="Pfam" id="PF02384"/>
    </source>
</evidence>
<dbReference type="Pfam" id="PF02384">
    <property type="entry name" value="N6_Mtase"/>
    <property type="match status" value="1"/>
</dbReference>
<gene>
    <name evidence="4" type="ORF">MBAV_005966</name>
</gene>
<dbReference type="EC" id="2.1.1.72" evidence="4"/>
<keyword evidence="2" id="KW-0175">Coiled coil</keyword>
<evidence type="ECO:0000256" key="2">
    <source>
        <dbReference type="SAM" id="Coils"/>
    </source>
</evidence>
<dbReference type="InterPro" id="IPR029063">
    <property type="entry name" value="SAM-dependent_MTases_sf"/>
</dbReference>
<dbReference type="GO" id="GO:0008170">
    <property type="term" value="F:N-methyltransferase activity"/>
    <property type="evidence" value="ECO:0007669"/>
    <property type="project" value="InterPro"/>
</dbReference>
<dbReference type="AlphaFoldDB" id="A0A0F3GIT7"/>
<dbReference type="GO" id="GO:0032259">
    <property type="term" value="P:methylation"/>
    <property type="evidence" value="ECO:0007669"/>
    <property type="project" value="UniProtKB-KW"/>
</dbReference>
<organism evidence="4 5">
    <name type="scientific">Candidatus Magnetobacterium bavaricum</name>
    <dbReference type="NCBI Taxonomy" id="29290"/>
    <lineage>
        <taxon>Bacteria</taxon>
        <taxon>Pseudomonadati</taxon>
        <taxon>Nitrospirota</taxon>
        <taxon>Thermodesulfovibrionia</taxon>
        <taxon>Thermodesulfovibrionales</taxon>
        <taxon>Candidatus Magnetobacteriaceae</taxon>
        <taxon>Candidatus Magnetobacterium</taxon>
    </lineage>
</organism>
<dbReference type="Proteomes" id="UP000033423">
    <property type="component" value="Unassembled WGS sequence"/>
</dbReference>
<feature type="domain" description="DNA methylase adenine-specific" evidence="3">
    <location>
        <begin position="1"/>
        <end position="48"/>
    </location>
</feature>
<evidence type="ECO:0000256" key="1">
    <source>
        <dbReference type="ARBA" id="ARBA00006594"/>
    </source>
</evidence>